<evidence type="ECO:0000313" key="1">
    <source>
        <dbReference type="EMBL" id="RLN61097.1"/>
    </source>
</evidence>
<sequence length="441" mass="50548">MEHLPFPLYSSIVAFAWEIFNATCTKLREFHWVVAPFGDPFFQVFGEYVKPQLKKLTFAVNMLWKWDAYFEECELGSGVAPAAHRALDEFSERPGYGIHARDVSSAIKGCPALDDLEIKLYHPVDGDDFGYDAYDNDIDDFPDQEMLNIDIFDDRFCETLAAHCPMLTSLSIMEVAEGQNSNLTPIKTFTDRGLVALAQLKFLTAMHLRTVSCTGKGVFEFLNRLSDEFTGQRTFQICLGGSPSNSRLAFYNALTKFLTKLAETAGQNISFIRRKLVLRLMNSNFDSVDVNWSKSYLRRLEKLVKAVKEKHPSLRLRITTSSRRGKTFRSIIELGLYTAEAEPSRWYGWDDEEKNRDVTFMNRSEGMPFDEGRPWLPVELRHPELLDPDSLPIDYELSADYFDDYGSYGDYGDYGDYDDYLDYGGYADGDFYDGNADELWE</sequence>
<evidence type="ECO:0000313" key="4">
    <source>
        <dbReference type="Proteomes" id="UP000284657"/>
    </source>
</evidence>
<gene>
    <name evidence="1" type="ORF">BBJ29_004422</name>
    <name evidence="2" type="ORF">BBP00_00005443</name>
</gene>
<dbReference type="AlphaFoldDB" id="A0A3F2RNU9"/>
<dbReference type="OrthoDB" id="160573at2759"/>
<dbReference type="Proteomes" id="UP000284657">
    <property type="component" value="Unassembled WGS sequence"/>
</dbReference>
<evidence type="ECO:0000313" key="2">
    <source>
        <dbReference type="EMBL" id="RLN61366.1"/>
    </source>
</evidence>
<accession>A0A3F2RNU9</accession>
<organism evidence="2 3">
    <name type="scientific">Phytophthora kernoviae</name>
    <dbReference type="NCBI Taxonomy" id="325452"/>
    <lineage>
        <taxon>Eukaryota</taxon>
        <taxon>Sar</taxon>
        <taxon>Stramenopiles</taxon>
        <taxon>Oomycota</taxon>
        <taxon>Peronosporomycetes</taxon>
        <taxon>Peronosporales</taxon>
        <taxon>Peronosporaceae</taxon>
        <taxon>Phytophthora</taxon>
    </lineage>
</organism>
<dbReference type="InterPro" id="IPR032675">
    <property type="entry name" value="LRR_dom_sf"/>
</dbReference>
<comment type="caution">
    <text evidence="2">The sequence shown here is derived from an EMBL/GenBank/DDBJ whole genome shotgun (WGS) entry which is preliminary data.</text>
</comment>
<proteinExistence type="predicted"/>
<reference evidence="3 4" key="1">
    <citation type="submission" date="2018-07" db="EMBL/GenBank/DDBJ databases">
        <title>Genome sequencing of oomycete isolates from Chile give support for New Zealand origin for Phytophthora kernoviae and make available the first Nothophytophthora sp. genome.</title>
        <authorList>
            <person name="Studholme D.J."/>
            <person name="Sanfuentes E."/>
            <person name="Panda P."/>
            <person name="Hill R."/>
            <person name="Sambles C."/>
            <person name="Grant M."/>
            <person name="Williams N.M."/>
            <person name="Mcdougal R.L."/>
        </authorList>
    </citation>
    <scope>NUCLEOTIDE SEQUENCE [LARGE SCALE GENOMIC DNA]</scope>
    <source>
        <strain evidence="2">Chile6</strain>
        <strain evidence="1">Chile7</strain>
    </source>
</reference>
<dbReference type="Proteomes" id="UP000277300">
    <property type="component" value="Unassembled WGS sequence"/>
</dbReference>
<dbReference type="EMBL" id="MBDO02000159">
    <property type="protein sequence ID" value="RLN61366.1"/>
    <property type="molecule type" value="Genomic_DNA"/>
</dbReference>
<protein>
    <submittedName>
        <fullName evidence="2">Uncharacterized protein</fullName>
    </submittedName>
</protein>
<dbReference type="EMBL" id="MBAD02000929">
    <property type="protein sequence ID" value="RLN61097.1"/>
    <property type="molecule type" value="Genomic_DNA"/>
</dbReference>
<dbReference type="Gene3D" id="3.80.10.10">
    <property type="entry name" value="Ribonuclease Inhibitor"/>
    <property type="match status" value="1"/>
</dbReference>
<name>A0A3F2RNU9_9STRA</name>
<evidence type="ECO:0000313" key="3">
    <source>
        <dbReference type="Proteomes" id="UP000277300"/>
    </source>
</evidence>